<evidence type="ECO:0000256" key="10">
    <source>
        <dbReference type="ARBA" id="ARBA00023128"/>
    </source>
</evidence>
<evidence type="ECO:0000256" key="9">
    <source>
        <dbReference type="ARBA" id="ARBA00023065"/>
    </source>
</evidence>
<dbReference type="InParanoid" id="A0A482WLR0"/>
<gene>
    <name evidence="15" type="ORF">LSTR_LSTR014595</name>
</gene>
<comment type="caution">
    <text evidence="15">The sequence shown here is derived from an EMBL/GenBank/DDBJ whole genome shotgun (WGS) entry which is preliminary data.</text>
</comment>
<keyword evidence="6" id="KW-0999">Mitochondrion inner membrane</keyword>
<evidence type="ECO:0000256" key="6">
    <source>
        <dbReference type="ARBA" id="ARBA00022792"/>
    </source>
</evidence>
<keyword evidence="9" id="KW-0406">Ion transport</keyword>
<evidence type="ECO:0000256" key="13">
    <source>
        <dbReference type="RuleBase" id="RU000488"/>
    </source>
</evidence>
<dbReference type="AlphaFoldDB" id="A0A482WLR0"/>
<feature type="region of interest" description="Disordered" evidence="14">
    <location>
        <begin position="103"/>
        <end position="143"/>
    </location>
</feature>
<comment type="subcellular location">
    <subcellularLocation>
        <location evidence="1">Mitochondrion inner membrane</location>
        <topology evidence="1">Multi-pass membrane protein</topology>
    </subcellularLocation>
</comment>
<keyword evidence="3 13" id="KW-0813">Transport</keyword>
<evidence type="ECO:0000256" key="5">
    <source>
        <dbReference type="ARBA" id="ARBA00022692"/>
    </source>
</evidence>
<evidence type="ECO:0000256" key="14">
    <source>
        <dbReference type="SAM" id="MobiDB-lite"/>
    </source>
</evidence>
<accession>A0A482WLR0</accession>
<dbReference type="STRING" id="195883.A0A482WLR0"/>
<dbReference type="PROSITE" id="PS50920">
    <property type="entry name" value="SOLCAR"/>
    <property type="match status" value="1"/>
</dbReference>
<dbReference type="PANTHER" id="PTHR45758">
    <property type="entry name" value="MITOFERRIN-1-RELATED"/>
    <property type="match status" value="1"/>
</dbReference>
<evidence type="ECO:0000256" key="4">
    <source>
        <dbReference type="ARBA" id="ARBA00022496"/>
    </source>
</evidence>
<keyword evidence="4" id="KW-0410">Iron transport</keyword>
<evidence type="ECO:0008006" key="17">
    <source>
        <dbReference type="Google" id="ProtNLM"/>
    </source>
</evidence>
<evidence type="ECO:0000256" key="11">
    <source>
        <dbReference type="ARBA" id="ARBA00023136"/>
    </source>
</evidence>
<feature type="compositionally biased region" description="Basic and acidic residues" evidence="14">
    <location>
        <begin position="124"/>
        <end position="143"/>
    </location>
</feature>
<dbReference type="InterPro" id="IPR018108">
    <property type="entry name" value="MCP_transmembrane"/>
</dbReference>
<evidence type="ECO:0000256" key="7">
    <source>
        <dbReference type="ARBA" id="ARBA00022989"/>
    </source>
</evidence>
<evidence type="ECO:0000313" key="15">
    <source>
        <dbReference type="EMBL" id="RZF34408.1"/>
    </source>
</evidence>
<proteinExistence type="inferred from homology"/>
<dbReference type="InterPro" id="IPR023395">
    <property type="entry name" value="MCP_dom_sf"/>
</dbReference>
<dbReference type="Gene3D" id="1.50.40.10">
    <property type="entry name" value="Mitochondrial carrier domain"/>
    <property type="match status" value="1"/>
</dbReference>
<evidence type="ECO:0000256" key="8">
    <source>
        <dbReference type="ARBA" id="ARBA00023004"/>
    </source>
</evidence>
<keyword evidence="8" id="KW-0408">Iron</keyword>
<keyword evidence="7" id="KW-1133">Transmembrane helix</keyword>
<keyword evidence="5 12" id="KW-0812">Transmembrane</keyword>
<evidence type="ECO:0000313" key="16">
    <source>
        <dbReference type="Proteomes" id="UP000291343"/>
    </source>
</evidence>
<dbReference type="GO" id="GO:0048250">
    <property type="term" value="P:iron import into the mitochondrion"/>
    <property type="evidence" value="ECO:0007669"/>
    <property type="project" value="TreeGrafter"/>
</dbReference>
<name>A0A482WLR0_LAOST</name>
<keyword evidence="11 12" id="KW-0472">Membrane</keyword>
<evidence type="ECO:0000256" key="3">
    <source>
        <dbReference type="ARBA" id="ARBA00022448"/>
    </source>
</evidence>
<dbReference type="GO" id="GO:0015093">
    <property type="term" value="F:ferrous iron transmembrane transporter activity"/>
    <property type="evidence" value="ECO:0007669"/>
    <property type="project" value="TreeGrafter"/>
</dbReference>
<dbReference type="SUPFAM" id="SSF103506">
    <property type="entry name" value="Mitochondrial carrier"/>
    <property type="match status" value="1"/>
</dbReference>
<feature type="region of interest" description="Disordered" evidence="14">
    <location>
        <begin position="272"/>
        <end position="291"/>
    </location>
</feature>
<keyword evidence="16" id="KW-1185">Reference proteome</keyword>
<dbReference type="Proteomes" id="UP000291343">
    <property type="component" value="Unassembled WGS sequence"/>
</dbReference>
<reference evidence="15 16" key="1">
    <citation type="journal article" date="2017" name="Gigascience">
        <title>Genome sequence of the small brown planthopper, Laodelphax striatellus.</title>
        <authorList>
            <person name="Zhu J."/>
            <person name="Jiang F."/>
            <person name="Wang X."/>
            <person name="Yang P."/>
            <person name="Bao Y."/>
            <person name="Zhao W."/>
            <person name="Wang W."/>
            <person name="Lu H."/>
            <person name="Wang Q."/>
            <person name="Cui N."/>
            <person name="Li J."/>
            <person name="Chen X."/>
            <person name="Luo L."/>
            <person name="Yu J."/>
            <person name="Kang L."/>
            <person name="Cui F."/>
        </authorList>
    </citation>
    <scope>NUCLEOTIDE SEQUENCE [LARGE SCALE GENOMIC DNA]</scope>
    <source>
        <strain evidence="15">Lst14</strain>
    </source>
</reference>
<dbReference type="EMBL" id="QKKF02031632">
    <property type="protein sequence ID" value="RZF34408.1"/>
    <property type="molecule type" value="Genomic_DNA"/>
</dbReference>
<feature type="repeat" description="Solcar" evidence="12">
    <location>
        <begin position="1"/>
        <end position="60"/>
    </location>
</feature>
<evidence type="ECO:0000256" key="2">
    <source>
        <dbReference type="ARBA" id="ARBA00006375"/>
    </source>
</evidence>
<sequence>MQSLTPSTTNAPYRGIAEALHRMVVHEGFLRPVRGIGAVVVSAGPAHALYFSCYEYLKESLSHRMNSHLAHDPLNPFFRSNGLPASRYLYLERVTNQLRDLHTNASDEDSDKTSSATKPLQQVKLKDVPEKKPELKLEKPSRNEKMKRNFSLPLANTTCSDTGTASLSEVRFSKNQGIPLTPLMSKLSILAEEQKKQSHFENERKISPVLSLPSRIDEDCSKVEEMVDLSKSDKFTKDFTELTSRSRKISDRELSKNTESLDIVKSSVASSSKAKRKSNSRTNRSECIDENGTGDDKELVEVVLCVLGRLSTCLVLFLEVPFSKNPDNIHDLVSK</sequence>
<comment type="similarity">
    <text evidence="2 13">Belongs to the mitochondrial carrier (TC 2.A.29) family.</text>
</comment>
<organism evidence="15 16">
    <name type="scientific">Laodelphax striatellus</name>
    <name type="common">Small brown planthopper</name>
    <name type="synonym">Delphax striatella</name>
    <dbReference type="NCBI Taxonomy" id="195883"/>
    <lineage>
        <taxon>Eukaryota</taxon>
        <taxon>Metazoa</taxon>
        <taxon>Ecdysozoa</taxon>
        <taxon>Arthropoda</taxon>
        <taxon>Hexapoda</taxon>
        <taxon>Insecta</taxon>
        <taxon>Pterygota</taxon>
        <taxon>Neoptera</taxon>
        <taxon>Paraneoptera</taxon>
        <taxon>Hemiptera</taxon>
        <taxon>Auchenorrhyncha</taxon>
        <taxon>Fulgoroidea</taxon>
        <taxon>Delphacidae</taxon>
        <taxon>Criomorphinae</taxon>
        <taxon>Laodelphax</taxon>
    </lineage>
</organism>
<keyword evidence="10" id="KW-0496">Mitochondrion</keyword>
<dbReference type="PANTHER" id="PTHR45758:SF20">
    <property type="entry name" value="MITOFERRIN-2"/>
    <property type="match status" value="1"/>
</dbReference>
<protein>
    <recommendedName>
        <fullName evidence="17">Mitoferrin</fullName>
    </recommendedName>
</protein>
<evidence type="ECO:0000256" key="12">
    <source>
        <dbReference type="PROSITE-ProRule" id="PRU00282"/>
    </source>
</evidence>
<dbReference type="Pfam" id="PF00153">
    <property type="entry name" value="Mito_carr"/>
    <property type="match status" value="1"/>
</dbReference>
<evidence type="ECO:0000256" key="1">
    <source>
        <dbReference type="ARBA" id="ARBA00004448"/>
    </source>
</evidence>
<dbReference type="GO" id="GO:0005743">
    <property type="term" value="C:mitochondrial inner membrane"/>
    <property type="evidence" value="ECO:0007669"/>
    <property type="project" value="UniProtKB-SubCell"/>
</dbReference>
<dbReference type="OrthoDB" id="16754at2759"/>